<keyword evidence="13" id="KW-1185">Reference proteome</keyword>
<dbReference type="GO" id="GO:0005886">
    <property type="term" value="C:plasma membrane"/>
    <property type="evidence" value="ECO:0007669"/>
    <property type="project" value="UniProtKB-SubCell"/>
</dbReference>
<sequence>MPTFKRIIENKSTEQFSGLPYIYSLLNCLICSWYGLPWVTQGTILVATVNSFGALFHSAYIILFIIYSERRKRVSMSALIVGVFCAFALIVCASLELLEGRARRNFVGYLSATSLVSMFASPLFIISLVIRTKSVEFMPFHLSLATYFMSIAFFAYGVLLNDFFIYVPNGIGTLLAAMQLLVYAYYSKKEMEECKLPLIVS</sequence>
<accession>A0AAP0FVN7</accession>
<evidence type="ECO:0000256" key="5">
    <source>
        <dbReference type="ARBA" id="ARBA00022597"/>
    </source>
</evidence>
<protein>
    <submittedName>
        <fullName evidence="12">Bidirectional sugar transporter SWEET2a</fullName>
    </submittedName>
</protein>
<comment type="similarity">
    <text evidence="2">Belongs to the SWEET sugar transporter family.</text>
</comment>
<evidence type="ECO:0000256" key="6">
    <source>
        <dbReference type="ARBA" id="ARBA00022692"/>
    </source>
</evidence>
<dbReference type="FunFam" id="1.20.1280.290:FF:000002">
    <property type="entry name" value="Bidirectional sugar transporter SWEET"/>
    <property type="match status" value="1"/>
</dbReference>
<feature type="transmembrane region" description="Helical" evidence="11">
    <location>
        <begin position="44"/>
        <end position="66"/>
    </location>
</feature>
<dbReference type="InterPro" id="IPR047664">
    <property type="entry name" value="SWEET"/>
</dbReference>
<keyword evidence="9 11" id="KW-0472">Membrane</keyword>
<dbReference type="Pfam" id="PF03083">
    <property type="entry name" value="MtN3_slv"/>
    <property type="match status" value="2"/>
</dbReference>
<evidence type="ECO:0000256" key="8">
    <source>
        <dbReference type="ARBA" id="ARBA00022989"/>
    </source>
</evidence>
<reference evidence="12 13" key="1">
    <citation type="journal article" date="2022" name="Nat. Plants">
        <title>Genomes of leafy and leafless Platanthera orchids illuminate the evolution of mycoheterotrophy.</title>
        <authorList>
            <person name="Li M.H."/>
            <person name="Liu K.W."/>
            <person name="Li Z."/>
            <person name="Lu H.C."/>
            <person name="Ye Q.L."/>
            <person name="Zhang D."/>
            <person name="Wang J.Y."/>
            <person name="Li Y.F."/>
            <person name="Zhong Z.M."/>
            <person name="Liu X."/>
            <person name="Yu X."/>
            <person name="Liu D.K."/>
            <person name="Tu X.D."/>
            <person name="Liu B."/>
            <person name="Hao Y."/>
            <person name="Liao X.Y."/>
            <person name="Jiang Y.T."/>
            <person name="Sun W.H."/>
            <person name="Chen J."/>
            <person name="Chen Y.Q."/>
            <person name="Ai Y."/>
            <person name="Zhai J.W."/>
            <person name="Wu S.S."/>
            <person name="Zhou Z."/>
            <person name="Hsiao Y.Y."/>
            <person name="Wu W.L."/>
            <person name="Chen Y.Y."/>
            <person name="Lin Y.F."/>
            <person name="Hsu J.L."/>
            <person name="Li C.Y."/>
            <person name="Wang Z.W."/>
            <person name="Zhao X."/>
            <person name="Zhong W.Y."/>
            <person name="Ma X.K."/>
            <person name="Ma L."/>
            <person name="Huang J."/>
            <person name="Chen G.Z."/>
            <person name="Huang M.Z."/>
            <person name="Huang L."/>
            <person name="Peng D.H."/>
            <person name="Luo Y.B."/>
            <person name="Zou S.Q."/>
            <person name="Chen S.P."/>
            <person name="Lan S."/>
            <person name="Tsai W.C."/>
            <person name="Van de Peer Y."/>
            <person name="Liu Z.J."/>
        </authorList>
    </citation>
    <scope>NUCLEOTIDE SEQUENCE [LARGE SCALE GENOMIC DNA]</scope>
    <source>
        <strain evidence="12">Lor287</strain>
    </source>
</reference>
<evidence type="ECO:0000256" key="11">
    <source>
        <dbReference type="SAM" id="Phobius"/>
    </source>
</evidence>
<dbReference type="Proteomes" id="UP001418222">
    <property type="component" value="Unassembled WGS sequence"/>
</dbReference>
<dbReference type="InterPro" id="IPR004316">
    <property type="entry name" value="SWEET_rpt"/>
</dbReference>
<feature type="transmembrane region" description="Helical" evidence="11">
    <location>
        <begin position="165"/>
        <end position="186"/>
    </location>
</feature>
<keyword evidence="4" id="KW-1003">Cell membrane</keyword>
<comment type="subcellular location">
    <subcellularLocation>
        <location evidence="1">Cell membrane</location>
        <topology evidence="1">Multi-pass membrane protein</topology>
    </subcellularLocation>
</comment>
<evidence type="ECO:0000313" key="13">
    <source>
        <dbReference type="Proteomes" id="UP001418222"/>
    </source>
</evidence>
<comment type="subunit">
    <text evidence="10">Forms homooligomers and/or heterooligomers.</text>
</comment>
<keyword evidence="8 11" id="KW-1133">Transmembrane helix</keyword>
<feature type="transmembrane region" description="Helical" evidence="11">
    <location>
        <begin position="78"/>
        <end position="97"/>
    </location>
</feature>
<keyword evidence="3" id="KW-0813">Transport</keyword>
<dbReference type="FunFam" id="1.20.1280.290:FF:000001">
    <property type="entry name" value="Bidirectional sugar transporter SWEET"/>
    <property type="match status" value="1"/>
</dbReference>
<dbReference type="PANTHER" id="PTHR10791">
    <property type="entry name" value="RAG1-ACTIVATING PROTEIN 1"/>
    <property type="match status" value="1"/>
</dbReference>
<feature type="transmembrane region" description="Helical" evidence="11">
    <location>
        <begin position="109"/>
        <end position="130"/>
    </location>
</feature>
<keyword evidence="6 11" id="KW-0812">Transmembrane</keyword>
<evidence type="ECO:0000313" key="12">
    <source>
        <dbReference type="EMBL" id="KAK8917011.1"/>
    </source>
</evidence>
<dbReference type="EMBL" id="JBBWWQ010000020">
    <property type="protein sequence ID" value="KAK8917011.1"/>
    <property type="molecule type" value="Genomic_DNA"/>
</dbReference>
<evidence type="ECO:0000256" key="3">
    <source>
        <dbReference type="ARBA" id="ARBA00022448"/>
    </source>
</evidence>
<dbReference type="PANTHER" id="PTHR10791:SF57">
    <property type="entry name" value="BIDIRECTIONAL SUGAR TRANSPORTER SWEET2A"/>
    <property type="match status" value="1"/>
</dbReference>
<evidence type="ECO:0000256" key="2">
    <source>
        <dbReference type="ARBA" id="ARBA00007809"/>
    </source>
</evidence>
<comment type="caution">
    <text evidence="12">The sequence shown here is derived from an EMBL/GenBank/DDBJ whole genome shotgun (WGS) entry which is preliminary data.</text>
</comment>
<evidence type="ECO:0000256" key="10">
    <source>
        <dbReference type="ARBA" id="ARBA00038715"/>
    </source>
</evidence>
<evidence type="ECO:0000256" key="9">
    <source>
        <dbReference type="ARBA" id="ARBA00023136"/>
    </source>
</evidence>
<dbReference type="GO" id="GO:0051119">
    <property type="term" value="F:sugar transmembrane transporter activity"/>
    <property type="evidence" value="ECO:0007669"/>
    <property type="project" value="InterPro"/>
</dbReference>
<gene>
    <name evidence="12" type="primary">SWEET2A</name>
    <name evidence="12" type="ORF">KSP39_PZI023008</name>
</gene>
<feature type="transmembrane region" description="Helical" evidence="11">
    <location>
        <begin position="142"/>
        <end position="159"/>
    </location>
</feature>
<evidence type="ECO:0000256" key="1">
    <source>
        <dbReference type="ARBA" id="ARBA00004651"/>
    </source>
</evidence>
<keyword evidence="5 12" id="KW-0762">Sugar transport</keyword>
<name>A0AAP0FVN7_9ASPA</name>
<feature type="transmembrane region" description="Helical" evidence="11">
    <location>
        <begin position="21"/>
        <end position="38"/>
    </location>
</feature>
<dbReference type="AlphaFoldDB" id="A0AAP0FVN7"/>
<dbReference type="Gene3D" id="1.20.1280.290">
    <property type="match status" value="2"/>
</dbReference>
<organism evidence="12 13">
    <name type="scientific">Platanthera zijinensis</name>
    <dbReference type="NCBI Taxonomy" id="2320716"/>
    <lineage>
        <taxon>Eukaryota</taxon>
        <taxon>Viridiplantae</taxon>
        <taxon>Streptophyta</taxon>
        <taxon>Embryophyta</taxon>
        <taxon>Tracheophyta</taxon>
        <taxon>Spermatophyta</taxon>
        <taxon>Magnoliopsida</taxon>
        <taxon>Liliopsida</taxon>
        <taxon>Asparagales</taxon>
        <taxon>Orchidaceae</taxon>
        <taxon>Orchidoideae</taxon>
        <taxon>Orchideae</taxon>
        <taxon>Orchidinae</taxon>
        <taxon>Platanthera</taxon>
    </lineage>
</organism>
<evidence type="ECO:0000256" key="7">
    <source>
        <dbReference type="ARBA" id="ARBA00022737"/>
    </source>
</evidence>
<keyword evidence="7" id="KW-0677">Repeat</keyword>
<evidence type="ECO:0000256" key="4">
    <source>
        <dbReference type="ARBA" id="ARBA00022475"/>
    </source>
</evidence>
<proteinExistence type="inferred from homology"/>